<keyword evidence="1 3" id="KW-0547">Nucleotide-binding</keyword>
<keyword evidence="4" id="KW-0479">Metal-binding</keyword>
<sequence length="417" mass="46724">MLNLLDRFFPNRFRYRVGLSGLDACGKTTLIYKLKYGEVVETIPTIGVIFTTANLNIPCPQGTLRCTVWETGAPGCSPKSWRSKIKSVLTPSAAIVWLVDGADHDRLVESVEELQDLVTPEGSNTLSMNAPILILATKQDLPNTIPLDEIRRKVEPVLSGREAAVFGVSLTREEGFGDLLSAFDWLQSIFKNSPLPEPARATSSNDVEDIDKKLDFWVSRSRVDSSPEEFLSQFHSISLPSWDHYTHVRLAYVILITFGRRKGKDMIFDGIEKYIRTSSQTRGRTFHVTMTYFWIQIVHFGICNVSSSSSLDAGQPEWKKELDGESQDSTRRSSSTNDTLTANDTSLVSDASSSVSTISPDPRNEFARFLQLNPFVVQGNLWEEYYSRDVIMSPEAKQGMVLPDKKPLPSLILQNET</sequence>
<feature type="compositionally biased region" description="Basic and acidic residues" evidence="5">
    <location>
        <begin position="317"/>
        <end position="331"/>
    </location>
</feature>
<dbReference type="Proteomes" id="UP001163846">
    <property type="component" value="Unassembled WGS sequence"/>
</dbReference>
<evidence type="ECO:0000256" key="4">
    <source>
        <dbReference type="PIRSR" id="PIRSR606689-2"/>
    </source>
</evidence>
<dbReference type="GO" id="GO:0046872">
    <property type="term" value="F:metal ion binding"/>
    <property type="evidence" value="ECO:0007669"/>
    <property type="project" value="UniProtKB-KW"/>
</dbReference>
<keyword evidence="4" id="KW-0460">Magnesium</keyword>
<organism evidence="6 7">
    <name type="scientific">Lentinula raphanica</name>
    <dbReference type="NCBI Taxonomy" id="153919"/>
    <lineage>
        <taxon>Eukaryota</taxon>
        <taxon>Fungi</taxon>
        <taxon>Dikarya</taxon>
        <taxon>Basidiomycota</taxon>
        <taxon>Agaricomycotina</taxon>
        <taxon>Agaricomycetes</taxon>
        <taxon>Agaricomycetidae</taxon>
        <taxon>Agaricales</taxon>
        <taxon>Marasmiineae</taxon>
        <taxon>Omphalotaceae</taxon>
        <taxon>Lentinula</taxon>
    </lineage>
</organism>
<accession>A0AA38P2K9</accession>
<dbReference type="AlphaFoldDB" id="A0AA38P2K9"/>
<evidence type="ECO:0000256" key="5">
    <source>
        <dbReference type="SAM" id="MobiDB-lite"/>
    </source>
</evidence>
<dbReference type="Gene3D" id="3.40.50.300">
    <property type="entry name" value="P-loop containing nucleotide triphosphate hydrolases"/>
    <property type="match status" value="1"/>
</dbReference>
<feature type="binding site" evidence="4">
    <location>
        <position position="45"/>
    </location>
    <ligand>
        <name>Mg(2+)</name>
        <dbReference type="ChEBI" id="CHEBI:18420"/>
    </ligand>
</feature>
<dbReference type="GO" id="GO:0003924">
    <property type="term" value="F:GTPase activity"/>
    <property type="evidence" value="ECO:0007669"/>
    <property type="project" value="InterPro"/>
</dbReference>
<evidence type="ECO:0000313" key="7">
    <source>
        <dbReference type="Proteomes" id="UP001163846"/>
    </source>
</evidence>
<comment type="caution">
    <text evidence="6">The sequence shown here is derived from an EMBL/GenBank/DDBJ whole genome shotgun (WGS) entry which is preliminary data.</text>
</comment>
<dbReference type="PANTHER" id="PTHR11711">
    <property type="entry name" value="ADP RIBOSYLATION FACTOR-RELATED"/>
    <property type="match status" value="1"/>
</dbReference>
<dbReference type="InterPro" id="IPR024156">
    <property type="entry name" value="Small_GTPase_ARF"/>
</dbReference>
<gene>
    <name evidence="6" type="ORF">F5878DRAFT_664302</name>
</gene>
<evidence type="ECO:0000313" key="6">
    <source>
        <dbReference type="EMBL" id="KAJ3834966.1"/>
    </source>
</evidence>
<dbReference type="SMART" id="SM00177">
    <property type="entry name" value="ARF"/>
    <property type="match status" value="1"/>
</dbReference>
<feature type="region of interest" description="Disordered" evidence="5">
    <location>
        <begin position="310"/>
        <end position="358"/>
    </location>
</feature>
<dbReference type="Pfam" id="PF00025">
    <property type="entry name" value="Arf"/>
    <property type="match status" value="1"/>
</dbReference>
<dbReference type="InterPro" id="IPR027417">
    <property type="entry name" value="P-loop_NTPase"/>
</dbReference>
<dbReference type="PROSITE" id="PS51417">
    <property type="entry name" value="ARF"/>
    <property type="match status" value="1"/>
</dbReference>
<dbReference type="SMART" id="SM00178">
    <property type="entry name" value="SAR"/>
    <property type="match status" value="1"/>
</dbReference>
<feature type="binding site" evidence="3">
    <location>
        <begin position="21"/>
        <end position="28"/>
    </location>
    <ligand>
        <name>GTP</name>
        <dbReference type="ChEBI" id="CHEBI:37565"/>
    </ligand>
</feature>
<proteinExistence type="predicted"/>
<dbReference type="SUPFAM" id="SSF52540">
    <property type="entry name" value="P-loop containing nucleoside triphosphate hydrolases"/>
    <property type="match status" value="1"/>
</dbReference>
<name>A0AA38P2K9_9AGAR</name>
<dbReference type="InterPro" id="IPR006689">
    <property type="entry name" value="Small_GTPase_ARF/SAR"/>
</dbReference>
<keyword evidence="2 3" id="KW-0342">GTP-binding</keyword>
<reference evidence="6" key="1">
    <citation type="submission" date="2022-08" db="EMBL/GenBank/DDBJ databases">
        <authorList>
            <consortium name="DOE Joint Genome Institute"/>
            <person name="Min B."/>
            <person name="Riley R."/>
            <person name="Sierra-Patev S."/>
            <person name="Naranjo-Ortiz M."/>
            <person name="Looney B."/>
            <person name="Konkel Z."/>
            <person name="Slot J.C."/>
            <person name="Sakamoto Y."/>
            <person name="Steenwyk J.L."/>
            <person name="Rokas A."/>
            <person name="Carro J."/>
            <person name="Camarero S."/>
            <person name="Ferreira P."/>
            <person name="Molpeceres G."/>
            <person name="Ruiz-Duenas F.J."/>
            <person name="Serrano A."/>
            <person name="Henrissat B."/>
            <person name="Drula E."/>
            <person name="Hughes K.W."/>
            <person name="Mata J.L."/>
            <person name="Ishikawa N.K."/>
            <person name="Vargas-Isla R."/>
            <person name="Ushijima S."/>
            <person name="Smith C.A."/>
            <person name="Ahrendt S."/>
            <person name="Andreopoulos W."/>
            <person name="He G."/>
            <person name="Labutti K."/>
            <person name="Lipzen A."/>
            <person name="Ng V."/>
            <person name="Sandor L."/>
            <person name="Barry K."/>
            <person name="Martinez A.T."/>
            <person name="Xiao Y."/>
            <person name="Gibbons J.G."/>
            <person name="Terashima K."/>
            <person name="Hibbett D.S."/>
            <person name="Grigoriev I.V."/>
        </authorList>
    </citation>
    <scope>NUCLEOTIDE SEQUENCE</scope>
    <source>
        <strain evidence="6">TFB9207</strain>
    </source>
</reference>
<dbReference type="EMBL" id="MU806464">
    <property type="protein sequence ID" value="KAJ3834966.1"/>
    <property type="molecule type" value="Genomic_DNA"/>
</dbReference>
<dbReference type="GO" id="GO:0005525">
    <property type="term" value="F:GTP binding"/>
    <property type="evidence" value="ECO:0007669"/>
    <property type="project" value="UniProtKB-KW"/>
</dbReference>
<evidence type="ECO:0000256" key="1">
    <source>
        <dbReference type="ARBA" id="ARBA00022741"/>
    </source>
</evidence>
<evidence type="ECO:0000256" key="3">
    <source>
        <dbReference type="PIRSR" id="PIRSR606689-1"/>
    </source>
</evidence>
<keyword evidence="7" id="KW-1185">Reference proteome</keyword>
<feature type="binding site" evidence="4">
    <location>
        <position position="28"/>
    </location>
    <ligand>
        <name>Mg(2+)</name>
        <dbReference type="ChEBI" id="CHEBI:18420"/>
    </ligand>
</feature>
<protein>
    <submittedName>
        <fullName evidence="6">ADP-ribosylation factor</fullName>
    </submittedName>
</protein>
<evidence type="ECO:0000256" key="2">
    <source>
        <dbReference type="ARBA" id="ARBA00023134"/>
    </source>
</evidence>
<feature type="compositionally biased region" description="Low complexity" evidence="5">
    <location>
        <begin position="344"/>
        <end position="358"/>
    </location>
</feature>